<name>A0A4Y5JW98_9CAUD</name>
<reference evidence="2" key="1">
    <citation type="journal article" date="2020" name="bioRxiv">
        <title>Integrative omics analysis of Pseudomonas aeruginosa virus PA5oct highlights the molecular complexity of jumbo phages.</title>
        <authorList>
            <person name="Lood C."/>
            <person name="Danis-Wlodarczyk K."/>
            <person name="Blasdel B.G."/>
            <person name="Jang H.B."/>
            <person name="Vandenheuvel D."/>
            <person name="Briers Y."/>
            <person name="Noben J.-P."/>
            <person name="van Noort V."/>
            <person name="Drulis-Kawa Z."/>
            <person name="Lavigne R."/>
        </authorList>
    </citation>
    <scope>NUCLEOTIDE SEQUENCE [LARGE SCALE GENOMIC DNA]</scope>
</reference>
<dbReference type="Proteomes" id="UP000316733">
    <property type="component" value="Segment"/>
</dbReference>
<evidence type="ECO:0000313" key="1">
    <source>
        <dbReference type="EMBL" id="QCG76252.1"/>
    </source>
</evidence>
<gene>
    <name evidence="1" type="ORF">EST35_0372</name>
</gene>
<dbReference type="EMBL" id="MK797984">
    <property type="protein sequence ID" value="QCG76252.1"/>
    <property type="molecule type" value="Genomic_DNA"/>
</dbReference>
<keyword evidence="2" id="KW-1185">Reference proteome</keyword>
<sequence>MFKNECLLVGVTEVIANIFLFSKCVSECKPAGIYVSNQSIILRWYSTGIVSEVIYNIKIVPSVNNKLFLNTITWSDGHYAYQDIKKQTKVSDVLHTNKYETSFAIHFKNISFDMFIPFIVKEVRECQLIIHNLQYITTTPTGPRNNINYKIISHVNDTDLCNVHFSSRSFLYFSLTVYNYNTIYKHTFKISKQFSIWDIDEIC</sequence>
<proteinExistence type="predicted"/>
<accession>A0A4Y5JW98</accession>
<organism evidence="1 2">
    <name type="scientific">Pseudomonas phage vB_PaeM_PA5oct</name>
    <dbReference type="NCBI Taxonomy" id="2163605"/>
    <lineage>
        <taxon>Viruses</taxon>
        <taxon>Duplodnaviria</taxon>
        <taxon>Heunggongvirae</taxon>
        <taxon>Uroviricota</taxon>
        <taxon>Caudoviricetes</taxon>
        <taxon>Arenbergviridae</taxon>
        <taxon>Wroclawvirus</taxon>
        <taxon>Wroclawvirus PA5oct</taxon>
    </lineage>
</organism>
<protein>
    <submittedName>
        <fullName evidence="1">Uncharacterized protein</fullName>
    </submittedName>
</protein>
<evidence type="ECO:0000313" key="2">
    <source>
        <dbReference type="Proteomes" id="UP000316733"/>
    </source>
</evidence>